<dbReference type="PANTHER" id="PTHR48152">
    <property type="entry name" value="F1C9.34 PROTEIN"/>
    <property type="match status" value="1"/>
</dbReference>
<dbReference type="Gramene" id="TKW27561">
    <property type="protein sequence ID" value="TKW27561"/>
    <property type="gene ID" value="SEVIR_3G265100v2"/>
</dbReference>
<dbReference type="Pfam" id="PF06101">
    <property type="entry name" value="Vps62"/>
    <property type="match status" value="1"/>
</dbReference>
<dbReference type="AlphaFoldDB" id="A0A4U6VDK8"/>
<evidence type="ECO:0000313" key="2">
    <source>
        <dbReference type="Proteomes" id="UP000298652"/>
    </source>
</evidence>
<reference evidence="1" key="1">
    <citation type="submission" date="2019-03" db="EMBL/GenBank/DDBJ databases">
        <title>WGS assembly of Setaria viridis.</title>
        <authorList>
            <person name="Huang P."/>
            <person name="Jenkins J."/>
            <person name="Grimwood J."/>
            <person name="Barry K."/>
            <person name="Healey A."/>
            <person name="Mamidi S."/>
            <person name="Sreedasyam A."/>
            <person name="Shu S."/>
            <person name="Feldman M."/>
            <person name="Wu J."/>
            <person name="Yu Y."/>
            <person name="Chen C."/>
            <person name="Johnson J."/>
            <person name="Rokhsar D."/>
            <person name="Baxter I."/>
            <person name="Schmutz J."/>
            <person name="Brutnell T."/>
            <person name="Kellogg E."/>
        </authorList>
    </citation>
    <scope>NUCLEOTIDE SEQUENCE [LARGE SCALE GENOMIC DNA]</scope>
</reference>
<organism evidence="1 2">
    <name type="scientific">Setaria viridis</name>
    <name type="common">Green bristlegrass</name>
    <name type="synonym">Setaria italica subsp. viridis</name>
    <dbReference type="NCBI Taxonomy" id="4556"/>
    <lineage>
        <taxon>Eukaryota</taxon>
        <taxon>Viridiplantae</taxon>
        <taxon>Streptophyta</taxon>
        <taxon>Embryophyta</taxon>
        <taxon>Tracheophyta</taxon>
        <taxon>Spermatophyta</taxon>
        <taxon>Magnoliopsida</taxon>
        <taxon>Liliopsida</taxon>
        <taxon>Poales</taxon>
        <taxon>Poaceae</taxon>
        <taxon>PACMAD clade</taxon>
        <taxon>Panicoideae</taxon>
        <taxon>Panicodae</taxon>
        <taxon>Paniceae</taxon>
        <taxon>Cenchrinae</taxon>
        <taxon>Setaria</taxon>
    </lineage>
</organism>
<dbReference type="EMBL" id="CM016554">
    <property type="protein sequence ID" value="TKW27561.1"/>
    <property type="molecule type" value="Genomic_DNA"/>
</dbReference>
<proteinExistence type="predicted"/>
<keyword evidence="2" id="KW-1185">Reference proteome</keyword>
<dbReference type="Proteomes" id="UP000298652">
    <property type="component" value="Chromosome 3"/>
</dbReference>
<dbReference type="PANTHER" id="PTHR48152:SF3">
    <property type="entry name" value="DUF946 FAMILY PROTEIN (DUF946)"/>
    <property type="match status" value="1"/>
</dbReference>
<gene>
    <name evidence="1" type="ORF">SEVIR_3G265100v2</name>
</gene>
<dbReference type="OMA" id="DYGHENE"/>
<dbReference type="InterPro" id="IPR009291">
    <property type="entry name" value="Vps62"/>
</dbReference>
<accession>A0A4U6VDK8</accession>
<protein>
    <recommendedName>
        <fullName evidence="3">Vacuolar protein sorting-associated protein 62</fullName>
    </recommendedName>
</protein>
<evidence type="ECO:0008006" key="3">
    <source>
        <dbReference type="Google" id="ProtNLM"/>
    </source>
</evidence>
<sequence>MDTTALPVPVGVETHFAPPASMPSWPSSDGAFAKGAIDLGGLEVRQVSTFAKVWSTSRDGAGATFFRPSPIPAGFSALGHYAQRNDRPLFGHVLVARDTTSHDTAAPILAPPRDYTLVWSSPDGGGCFWLPTAPDGYRPIGVVATATPDKPPLDAVRCVRADFTDECEAEAPSVWSSGDRVGGGFSAATLRPTVRRVDARSVHAGTFLARSSATPVDASALACLKNNGASHTSAMPDLAQVNAVLAAYSPLVYLHPDEPYMPSSVAWFFENGALLHRRQQAPTPVVDAGGSNLPQGGDNDGSFWLDLPAGGEQRERVKKGDLAGARAYVQVKPMLGGTATDLTMWFFYPFNGPARARVAFATLPLGGIGSHVGDWEHLTLRVSNFSGELLRVYFSQHSAGVWVDAPRLEYVAGGGGRRPVAYASLHGHAFYPRAGLELQGSAVVGIRNDSAKGSMFDTGGPGRCEVVSAEYLGVAEPAWVGFMRPWGPTEVYAIGRVINGVARFLPRAMRDRLERLVRKVFVGDGATGPKKHGSWVNDERDPPTEG</sequence>
<evidence type="ECO:0000313" key="1">
    <source>
        <dbReference type="EMBL" id="TKW27561.1"/>
    </source>
</evidence>
<name>A0A4U6VDK8_SETVI</name>